<dbReference type="AlphaFoldDB" id="A0A6C0J9V5"/>
<dbReference type="SUPFAM" id="SSF55287">
    <property type="entry name" value="RPB5-like RNA polymerase subunit"/>
    <property type="match status" value="1"/>
</dbReference>
<keyword evidence="1" id="KW-0804">Transcription</keyword>
<proteinExistence type="predicted"/>
<reference evidence="3" key="1">
    <citation type="journal article" date="2020" name="Nature">
        <title>Giant virus diversity and host interactions through global metagenomics.</title>
        <authorList>
            <person name="Schulz F."/>
            <person name="Roux S."/>
            <person name="Paez-Espino D."/>
            <person name="Jungbluth S."/>
            <person name="Walsh D.A."/>
            <person name="Denef V.J."/>
            <person name="McMahon K.D."/>
            <person name="Konstantinidis K.T."/>
            <person name="Eloe-Fadrosh E.A."/>
            <person name="Kyrpides N.C."/>
            <person name="Woyke T."/>
        </authorList>
    </citation>
    <scope>NUCLEOTIDE SEQUENCE</scope>
    <source>
        <strain evidence="3">GVMAG-M-3300025880-75</strain>
    </source>
</reference>
<dbReference type="Pfam" id="PF01191">
    <property type="entry name" value="RNA_pol_Rpb5_C"/>
    <property type="match status" value="1"/>
</dbReference>
<dbReference type="GO" id="GO:0005666">
    <property type="term" value="C:RNA polymerase III complex"/>
    <property type="evidence" value="ECO:0007669"/>
    <property type="project" value="TreeGrafter"/>
</dbReference>
<dbReference type="EMBL" id="MN740357">
    <property type="protein sequence ID" value="QHU02422.1"/>
    <property type="molecule type" value="Genomic_DNA"/>
</dbReference>
<dbReference type="PANTHER" id="PTHR10535:SF0">
    <property type="entry name" value="DNA-DIRECTED RNA POLYMERASES I, II, AND III SUBUNIT RPABC1"/>
    <property type="match status" value="1"/>
</dbReference>
<accession>A0A6C0J9V5</accession>
<dbReference type="PANTHER" id="PTHR10535">
    <property type="entry name" value="DNA-DIRECTED RNA POLYMERASES I, II, AND III SUBUNIT RPABC1"/>
    <property type="match status" value="1"/>
</dbReference>
<dbReference type="InterPro" id="IPR035913">
    <property type="entry name" value="RPB5-like_sf"/>
</dbReference>
<sequence>MSQKITNSQTISKIFSSRKNILDLAKKRGYDIEDYEHFTINEIQILRENKQLDMLLEKVVDGETKKIYYKYHLGTKLRGPHVQDYIEDLFQIEEILQTGDNLVIVTKDDTNIALKNLLRMEFTQNKYYVNVYNYHSYLYNILNNDLVPEHIIISDKRKKELAQEYNIVSESQWPEISRFDPVALAIGLRPGQVAEINRKSPTALETKYYRLCVSGGLK</sequence>
<dbReference type="GO" id="GO:0003899">
    <property type="term" value="F:DNA-directed RNA polymerase activity"/>
    <property type="evidence" value="ECO:0007669"/>
    <property type="project" value="InterPro"/>
</dbReference>
<protein>
    <recommendedName>
        <fullName evidence="2">RNA polymerase subunit H/Rpb5 C-terminal domain-containing protein</fullName>
    </recommendedName>
</protein>
<dbReference type="GO" id="GO:0005665">
    <property type="term" value="C:RNA polymerase II, core complex"/>
    <property type="evidence" value="ECO:0007669"/>
    <property type="project" value="TreeGrafter"/>
</dbReference>
<evidence type="ECO:0000256" key="1">
    <source>
        <dbReference type="ARBA" id="ARBA00023163"/>
    </source>
</evidence>
<dbReference type="GO" id="GO:0006362">
    <property type="term" value="P:transcription elongation by RNA polymerase I"/>
    <property type="evidence" value="ECO:0007669"/>
    <property type="project" value="TreeGrafter"/>
</dbReference>
<dbReference type="InterPro" id="IPR000783">
    <property type="entry name" value="RNA_pol_subH/Rpb5_C"/>
</dbReference>
<dbReference type="Gene3D" id="3.90.940.20">
    <property type="entry name" value="RPB5-like RNA polymerase subunit"/>
    <property type="match status" value="1"/>
</dbReference>
<evidence type="ECO:0000313" key="3">
    <source>
        <dbReference type="EMBL" id="QHU02422.1"/>
    </source>
</evidence>
<dbReference type="GO" id="GO:0006366">
    <property type="term" value="P:transcription by RNA polymerase II"/>
    <property type="evidence" value="ECO:0007669"/>
    <property type="project" value="TreeGrafter"/>
</dbReference>
<dbReference type="GO" id="GO:0005736">
    <property type="term" value="C:RNA polymerase I complex"/>
    <property type="evidence" value="ECO:0007669"/>
    <property type="project" value="TreeGrafter"/>
</dbReference>
<dbReference type="PIRSF" id="PIRSF000747">
    <property type="entry name" value="RPB5"/>
    <property type="match status" value="1"/>
</dbReference>
<dbReference type="GO" id="GO:0042797">
    <property type="term" value="P:tRNA transcription by RNA polymerase III"/>
    <property type="evidence" value="ECO:0007669"/>
    <property type="project" value="TreeGrafter"/>
</dbReference>
<evidence type="ECO:0000259" key="2">
    <source>
        <dbReference type="Pfam" id="PF01191"/>
    </source>
</evidence>
<dbReference type="GO" id="GO:0003677">
    <property type="term" value="F:DNA binding"/>
    <property type="evidence" value="ECO:0007669"/>
    <property type="project" value="InterPro"/>
</dbReference>
<name>A0A6C0J9V5_9ZZZZ</name>
<dbReference type="InterPro" id="IPR014381">
    <property type="entry name" value="Arch_Rpo5/euc_Rpb5"/>
</dbReference>
<feature type="domain" description="RNA polymerase subunit H/Rpb5 C-terminal" evidence="2">
    <location>
        <begin position="139"/>
        <end position="212"/>
    </location>
</feature>
<organism evidence="3">
    <name type="scientific">viral metagenome</name>
    <dbReference type="NCBI Taxonomy" id="1070528"/>
    <lineage>
        <taxon>unclassified sequences</taxon>
        <taxon>metagenomes</taxon>
        <taxon>organismal metagenomes</taxon>
    </lineage>
</organism>